<evidence type="ECO:0000313" key="1">
    <source>
        <dbReference type="EMBL" id="GGX94213.1"/>
    </source>
</evidence>
<evidence type="ECO:0000313" key="2">
    <source>
        <dbReference type="Proteomes" id="UP000619244"/>
    </source>
</evidence>
<gene>
    <name evidence="1" type="ORF">GCM10010358_55090</name>
</gene>
<reference evidence="1" key="1">
    <citation type="journal article" date="2014" name="Int. J. Syst. Evol. Microbiol.">
        <title>Complete genome sequence of Corynebacterium casei LMG S-19264T (=DSM 44701T), isolated from a smear-ripened cheese.</title>
        <authorList>
            <consortium name="US DOE Joint Genome Institute (JGI-PGF)"/>
            <person name="Walter F."/>
            <person name="Albersmeier A."/>
            <person name="Kalinowski J."/>
            <person name="Ruckert C."/>
        </authorList>
    </citation>
    <scope>NUCLEOTIDE SEQUENCE</scope>
    <source>
        <strain evidence="1">JCM 4790</strain>
    </source>
</reference>
<keyword evidence="2" id="KW-1185">Reference proteome</keyword>
<accession>A0A918U5B9</accession>
<dbReference type="AlphaFoldDB" id="A0A918U5B9"/>
<sequence length="47" mass="4777">MSPTDDTGRTFAESAAAGPAVPAASAAELKRTASAVAVEMLRLRTVM</sequence>
<reference evidence="1" key="2">
    <citation type="submission" date="2020-09" db="EMBL/GenBank/DDBJ databases">
        <authorList>
            <person name="Sun Q."/>
            <person name="Ohkuma M."/>
        </authorList>
    </citation>
    <scope>NUCLEOTIDE SEQUENCE</scope>
    <source>
        <strain evidence="1">JCM 4790</strain>
    </source>
</reference>
<comment type="caution">
    <text evidence="1">The sequence shown here is derived from an EMBL/GenBank/DDBJ whole genome shotgun (WGS) entry which is preliminary data.</text>
</comment>
<dbReference type="EMBL" id="BMVU01000033">
    <property type="protein sequence ID" value="GGX94213.1"/>
    <property type="molecule type" value="Genomic_DNA"/>
</dbReference>
<dbReference type="Proteomes" id="UP000619244">
    <property type="component" value="Unassembled WGS sequence"/>
</dbReference>
<name>A0A918U5B9_9ACTN</name>
<organism evidence="1 2">
    <name type="scientific">Streptomyces minutiscleroticus</name>
    <dbReference type="NCBI Taxonomy" id="68238"/>
    <lineage>
        <taxon>Bacteria</taxon>
        <taxon>Bacillati</taxon>
        <taxon>Actinomycetota</taxon>
        <taxon>Actinomycetes</taxon>
        <taxon>Kitasatosporales</taxon>
        <taxon>Streptomycetaceae</taxon>
        <taxon>Streptomyces</taxon>
    </lineage>
</organism>
<protein>
    <submittedName>
        <fullName evidence="1">Uncharacterized protein</fullName>
    </submittedName>
</protein>
<proteinExistence type="predicted"/>